<dbReference type="WBParaSite" id="Gr19_v10_g109.t1">
    <property type="protein sequence ID" value="Gr19_v10_g109.t1"/>
    <property type="gene ID" value="Gr19_v10_g109"/>
</dbReference>
<reference evidence="3" key="1">
    <citation type="submission" date="2022-11" db="UniProtKB">
        <authorList>
            <consortium name="WormBaseParasite"/>
        </authorList>
    </citation>
    <scope>IDENTIFICATION</scope>
</reference>
<accession>A0A914GSJ8</accession>
<name>A0A914GSJ8_GLORO</name>
<evidence type="ECO:0000256" key="1">
    <source>
        <dbReference type="SAM" id="MobiDB-lite"/>
    </source>
</evidence>
<dbReference type="Proteomes" id="UP000887572">
    <property type="component" value="Unplaced"/>
</dbReference>
<protein>
    <submittedName>
        <fullName evidence="3">Uncharacterized protein</fullName>
    </submittedName>
</protein>
<evidence type="ECO:0000313" key="3">
    <source>
        <dbReference type="WBParaSite" id="Gr19_v10_g109.t1"/>
    </source>
</evidence>
<organism evidence="2 3">
    <name type="scientific">Globodera rostochiensis</name>
    <name type="common">Golden nematode worm</name>
    <name type="synonym">Heterodera rostochiensis</name>
    <dbReference type="NCBI Taxonomy" id="31243"/>
    <lineage>
        <taxon>Eukaryota</taxon>
        <taxon>Metazoa</taxon>
        <taxon>Ecdysozoa</taxon>
        <taxon>Nematoda</taxon>
        <taxon>Chromadorea</taxon>
        <taxon>Rhabditida</taxon>
        <taxon>Tylenchina</taxon>
        <taxon>Tylenchomorpha</taxon>
        <taxon>Tylenchoidea</taxon>
        <taxon>Heteroderidae</taxon>
        <taxon>Heteroderinae</taxon>
        <taxon>Globodera</taxon>
    </lineage>
</organism>
<dbReference type="AlphaFoldDB" id="A0A914GSJ8"/>
<sequence length="132" mass="14991">MIKHNAKRQSNYRIMKWWGKIVVLMNQLLSPSRVLFAKLGTSGSHQLNHCALLSCSKRLGAFEFDKIEQARSREGKLRHAKGDDGKQPTEFDQLTHTEQDKLGTHAWCYCGQRFYNVHSTGGLGHCAHAIQV</sequence>
<evidence type="ECO:0000313" key="2">
    <source>
        <dbReference type="Proteomes" id="UP000887572"/>
    </source>
</evidence>
<feature type="region of interest" description="Disordered" evidence="1">
    <location>
        <begin position="72"/>
        <end position="92"/>
    </location>
</feature>
<keyword evidence="2" id="KW-1185">Reference proteome</keyword>
<proteinExistence type="predicted"/>